<evidence type="ECO:0000256" key="5">
    <source>
        <dbReference type="ARBA" id="ARBA00023136"/>
    </source>
</evidence>
<evidence type="ECO:0000256" key="7">
    <source>
        <dbReference type="ARBA" id="ARBA00038061"/>
    </source>
</evidence>
<reference evidence="9" key="4">
    <citation type="journal article" date="2022" name="PLoS Pathog.">
        <title>Chromosome-level genome of Schistosoma haematobium underpins genome-wide explorations of molecular variation.</title>
        <authorList>
            <person name="Stroehlein A.J."/>
            <person name="Korhonen P.K."/>
            <person name="Lee V.V."/>
            <person name="Ralph S.A."/>
            <person name="Mentink-Kane M."/>
            <person name="You H."/>
            <person name="McManus D.P."/>
            <person name="Tchuente L.T."/>
            <person name="Stothard J.R."/>
            <person name="Kaur P."/>
            <person name="Dudchenko O."/>
            <person name="Aiden E.L."/>
            <person name="Yang B."/>
            <person name="Yang H."/>
            <person name="Emery A.M."/>
            <person name="Webster B.L."/>
            <person name="Brindley P.J."/>
            <person name="Rollinson D."/>
            <person name="Chang B.C.H."/>
            <person name="Gasser R.B."/>
            <person name="Young N.D."/>
        </authorList>
    </citation>
    <scope>NUCLEOTIDE SEQUENCE</scope>
</reference>
<evidence type="ECO:0000256" key="6">
    <source>
        <dbReference type="ARBA" id="ARBA00023288"/>
    </source>
</evidence>
<dbReference type="SMART" id="SM00174">
    <property type="entry name" value="RHO"/>
    <property type="match status" value="1"/>
</dbReference>
<keyword evidence="5" id="KW-0472">Membrane</keyword>
<keyword evidence="3" id="KW-0488">Methylation</keyword>
<gene>
    <name evidence="9" type="primary">RASD1</name>
    <name evidence="9" type="ORF">MS3_00003154</name>
    <name evidence="10" type="ORF">MS3_06283</name>
</gene>
<dbReference type="GeneID" id="24593682"/>
<evidence type="ECO:0000256" key="1">
    <source>
        <dbReference type="ARBA" id="ARBA00004193"/>
    </source>
</evidence>
<sequence>MNSSISRHTKPPQIQMKLSETKQQENVPVNNSPTIPQCTPTSSTQSEADEEVRIVFLGSAKVGKTSIIQRFLHNHFETKYTPTVEDIHLKKFIVRNHIVKLVLIDTAGSYDFPAMLRLCISKASAFVIVFAHDSLDSLVQAGQLLSQIKSQRKDYVSLTSNLSHEQSGDCVPSMNMASPITVVCNKSDLPNSYSQISEGAIMEWLLTNGLKPSQFVYVSAKTNDSIMSIFESLWLQNDVSKAITLVKWDGTRRASLSTTQQAGIATSTGSNTISNTSGNMLPTGIKETDFSALSGTVPNNTVSSNDSNTSPNTLSNELSDVSITERKHSKFRQGIFRNSLRLSRRSSGKTNKCKPDLVYLDCTIS</sequence>
<dbReference type="EMBL" id="AMPZ03000002">
    <property type="protein sequence ID" value="KAH9590495.1"/>
    <property type="molecule type" value="Genomic_DNA"/>
</dbReference>
<proteinExistence type="inferred from homology"/>
<evidence type="ECO:0000313" key="11">
    <source>
        <dbReference type="Proteomes" id="UP000471633"/>
    </source>
</evidence>
<protein>
    <submittedName>
        <fullName evidence="9">Dexamethasone-induced Ras- protein 1</fullName>
    </submittedName>
    <submittedName>
        <fullName evidence="10">Dexamethasone-induced Ras-related protein 1</fullName>
    </submittedName>
</protein>
<accession>A0A094ZSY6</accession>
<evidence type="ECO:0000313" key="10">
    <source>
        <dbReference type="EMBL" id="KGB37920.1"/>
    </source>
</evidence>
<reference evidence="9" key="3">
    <citation type="submission" date="2021-06" db="EMBL/GenBank/DDBJ databases">
        <title>Chromosome-level genome assembly for S. haematobium.</title>
        <authorList>
            <person name="Stroehlein A.J."/>
        </authorList>
    </citation>
    <scope>NUCLEOTIDE SEQUENCE</scope>
</reference>
<dbReference type="Gene3D" id="3.40.50.300">
    <property type="entry name" value="P-loop containing nucleotide triphosphate hydrolases"/>
    <property type="match status" value="1"/>
</dbReference>
<feature type="region of interest" description="Disordered" evidence="8">
    <location>
        <begin position="257"/>
        <end position="276"/>
    </location>
</feature>
<keyword evidence="6" id="KW-0449">Lipoprotein</keyword>
<feature type="compositionally biased region" description="Polar residues" evidence="8">
    <location>
        <begin position="24"/>
        <end position="44"/>
    </location>
</feature>
<dbReference type="InterPro" id="IPR027417">
    <property type="entry name" value="P-loop_NTPase"/>
</dbReference>
<keyword evidence="2" id="KW-1003">Cell membrane</keyword>
<reference evidence="10" key="1">
    <citation type="journal article" date="2012" name="Nat. Genet.">
        <title>Whole-genome sequence of Schistosoma haematobium.</title>
        <authorList>
            <person name="Young N.D."/>
            <person name="Jex A.R."/>
            <person name="Li B."/>
            <person name="Liu S."/>
            <person name="Yang L."/>
            <person name="Xiong Z."/>
            <person name="Li Y."/>
            <person name="Cantacessi C."/>
            <person name="Hall R.S."/>
            <person name="Xu X."/>
            <person name="Chen F."/>
            <person name="Wu X."/>
            <person name="Zerlotini A."/>
            <person name="Oliveira G."/>
            <person name="Hofmann A."/>
            <person name="Zhang G."/>
            <person name="Fang X."/>
            <person name="Kang Y."/>
            <person name="Campbell B.E."/>
            <person name="Loukas A."/>
            <person name="Ranganathan S."/>
            <person name="Rollinson D."/>
            <person name="Rinaldi G."/>
            <person name="Brindley P.J."/>
            <person name="Yang H."/>
            <person name="Wang J."/>
            <person name="Wang J."/>
            <person name="Gasser R.B."/>
        </authorList>
    </citation>
    <scope>NUCLEOTIDE SEQUENCE [LARGE SCALE GENOMIC DNA]</scope>
</reference>
<evidence type="ECO:0000256" key="2">
    <source>
        <dbReference type="ARBA" id="ARBA00022475"/>
    </source>
</evidence>
<dbReference type="PANTHER" id="PTHR46149">
    <property type="entry name" value="MIP08469P"/>
    <property type="match status" value="1"/>
</dbReference>
<name>A0A094ZSY6_SCHHA</name>
<feature type="compositionally biased region" description="Low complexity" evidence="8">
    <location>
        <begin position="263"/>
        <end position="276"/>
    </location>
</feature>
<dbReference type="SMART" id="SM00175">
    <property type="entry name" value="RAB"/>
    <property type="match status" value="1"/>
</dbReference>
<dbReference type="PRINTS" id="PR00449">
    <property type="entry name" value="RASTRNSFRMNG"/>
</dbReference>
<dbReference type="PANTHER" id="PTHR46149:SF7">
    <property type="entry name" value="GTP-BINDING PROTEIN DI-RAS2"/>
    <property type="match status" value="1"/>
</dbReference>
<dbReference type="STRING" id="6185.A0A094ZSY6"/>
<dbReference type="PROSITE" id="PS51421">
    <property type="entry name" value="RAS"/>
    <property type="match status" value="1"/>
</dbReference>
<evidence type="ECO:0000313" key="9">
    <source>
        <dbReference type="EMBL" id="KAH9590495.1"/>
    </source>
</evidence>
<comment type="similarity">
    <text evidence="7">Belongs to the small GTPase superfamily. RasD family.</text>
</comment>
<keyword evidence="4" id="KW-0547">Nucleotide-binding</keyword>
<dbReference type="KEGG" id="shx:MS3_00003154"/>
<dbReference type="InterPro" id="IPR052236">
    <property type="entry name" value="Small_GTPase_RasD"/>
</dbReference>
<feature type="region of interest" description="Disordered" evidence="8">
    <location>
        <begin position="1"/>
        <end position="44"/>
    </location>
</feature>
<dbReference type="Proteomes" id="UP000471633">
    <property type="component" value="Unassembled WGS sequence"/>
</dbReference>
<dbReference type="InterPro" id="IPR001806">
    <property type="entry name" value="Small_GTPase"/>
</dbReference>
<reference evidence="9" key="2">
    <citation type="journal article" date="2019" name="Gigascience">
        <title>High-quality Schistosoma haematobium genome achieved by single-molecule and long-range sequencing.</title>
        <authorList>
            <person name="Stroehlein A.J."/>
            <person name="Korhonen P.K."/>
            <person name="Chong T.M."/>
            <person name="Lim Y.L."/>
            <person name="Chan K.G."/>
            <person name="Webster B."/>
            <person name="Rollinson D."/>
            <person name="Brindley P.J."/>
            <person name="Gasser R.B."/>
            <person name="Young N.D."/>
        </authorList>
    </citation>
    <scope>NUCLEOTIDE SEQUENCE</scope>
</reference>
<organism evidence="10">
    <name type="scientific">Schistosoma haematobium</name>
    <name type="common">Blood fluke</name>
    <dbReference type="NCBI Taxonomy" id="6185"/>
    <lineage>
        <taxon>Eukaryota</taxon>
        <taxon>Metazoa</taxon>
        <taxon>Spiralia</taxon>
        <taxon>Lophotrochozoa</taxon>
        <taxon>Platyhelminthes</taxon>
        <taxon>Trematoda</taxon>
        <taxon>Digenea</taxon>
        <taxon>Strigeidida</taxon>
        <taxon>Schistosomatoidea</taxon>
        <taxon>Schistosomatidae</taxon>
        <taxon>Schistosoma</taxon>
    </lineage>
</organism>
<dbReference type="EMBL" id="KL250946">
    <property type="protein sequence ID" value="KGB37920.1"/>
    <property type="molecule type" value="Genomic_DNA"/>
</dbReference>
<dbReference type="SMART" id="SM00173">
    <property type="entry name" value="RAS"/>
    <property type="match status" value="1"/>
</dbReference>
<dbReference type="GO" id="GO:0005525">
    <property type="term" value="F:GTP binding"/>
    <property type="evidence" value="ECO:0007669"/>
    <property type="project" value="UniProtKB-KW"/>
</dbReference>
<dbReference type="InterPro" id="IPR005225">
    <property type="entry name" value="Small_GTP-bd"/>
</dbReference>
<dbReference type="CTD" id="51655"/>
<dbReference type="NCBIfam" id="TIGR00231">
    <property type="entry name" value="small_GTP"/>
    <property type="match status" value="1"/>
</dbReference>
<dbReference type="GO" id="GO:0005886">
    <property type="term" value="C:plasma membrane"/>
    <property type="evidence" value="ECO:0007669"/>
    <property type="project" value="UniProtKB-SubCell"/>
</dbReference>
<feature type="region of interest" description="Disordered" evidence="8">
    <location>
        <begin position="296"/>
        <end position="317"/>
    </location>
</feature>
<comment type="subcellular location">
    <subcellularLocation>
        <location evidence="1">Cell membrane</location>
        <topology evidence="1">Lipid-anchor</topology>
    </subcellularLocation>
</comment>
<keyword evidence="11" id="KW-1185">Reference proteome</keyword>
<feature type="compositionally biased region" description="Low complexity" evidence="8">
    <location>
        <begin position="296"/>
        <end position="316"/>
    </location>
</feature>
<dbReference type="GO" id="GO:0003924">
    <property type="term" value="F:GTPase activity"/>
    <property type="evidence" value="ECO:0007669"/>
    <property type="project" value="InterPro"/>
</dbReference>
<evidence type="ECO:0000256" key="4">
    <source>
        <dbReference type="ARBA" id="ARBA00023134"/>
    </source>
</evidence>
<dbReference type="SUPFAM" id="SSF52540">
    <property type="entry name" value="P-loop containing nucleoside triphosphate hydrolases"/>
    <property type="match status" value="1"/>
</dbReference>
<evidence type="ECO:0000256" key="8">
    <source>
        <dbReference type="SAM" id="MobiDB-lite"/>
    </source>
</evidence>
<dbReference type="PROSITE" id="PS51419">
    <property type="entry name" value="RAB"/>
    <property type="match status" value="1"/>
</dbReference>
<dbReference type="RefSeq" id="XP_012797681.1">
    <property type="nucleotide sequence ID" value="XM_012942227.3"/>
</dbReference>
<dbReference type="AlphaFoldDB" id="A0A094ZSY6"/>
<keyword evidence="4" id="KW-0342">GTP-binding</keyword>
<dbReference type="Pfam" id="PF00071">
    <property type="entry name" value="Ras"/>
    <property type="match status" value="1"/>
</dbReference>
<evidence type="ECO:0000256" key="3">
    <source>
        <dbReference type="ARBA" id="ARBA00022481"/>
    </source>
</evidence>